<dbReference type="AlphaFoldDB" id="D5EQW8"/>
<dbReference type="Proteomes" id="UP000000925">
    <property type="component" value="Chromosome"/>
</dbReference>
<dbReference type="eggNOG" id="COG3064">
    <property type="taxonomic scope" value="Bacteria"/>
</dbReference>
<gene>
    <name evidence="1" type="ordered locus">Caka_0939</name>
</gene>
<evidence type="ECO:0000313" key="2">
    <source>
        <dbReference type="Proteomes" id="UP000000925"/>
    </source>
</evidence>
<dbReference type="KEGG" id="caa:Caka_0939"/>
<dbReference type="STRING" id="583355.Caka_0939"/>
<reference evidence="1 2" key="1">
    <citation type="journal article" date="2010" name="Stand. Genomic Sci.">
        <title>Complete genome sequence of Coraliomargarita akajimensis type strain (04OKA010-24).</title>
        <authorList>
            <person name="Mavromatis K."/>
            <person name="Abt B."/>
            <person name="Brambilla E."/>
            <person name="Lapidus A."/>
            <person name="Copeland A."/>
            <person name="Deshpande S."/>
            <person name="Nolan M."/>
            <person name="Lucas S."/>
            <person name="Tice H."/>
            <person name="Cheng J.F."/>
            <person name="Han C."/>
            <person name="Detter J.C."/>
            <person name="Woyke T."/>
            <person name="Goodwin L."/>
            <person name="Pitluck S."/>
            <person name="Held B."/>
            <person name="Brettin T."/>
            <person name="Tapia R."/>
            <person name="Ivanova N."/>
            <person name="Mikhailova N."/>
            <person name="Pati A."/>
            <person name="Liolios K."/>
            <person name="Chen A."/>
            <person name="Palaniappan K."/>
            <person name="Land M."/>
            <person name="Hauser L."/>
            <person name="Chang Y.J."/>
            <person name="Jeffries C.D."/>
            <person name="Rohde M."/>
            <person name="Goker M."/>
            <person name="Bristow J."/>
            <person name="Eisen J.A."/>
            <person name="Markowitz V."/>
            <person name="Hugenholtz P."/>
            <person name="Klenk H.P."/>
            <person name="Kyrpides N.C."/>
        </authorList>
    </citation>
    <scope>NUCLEOTIDE SEQUENCE [LARGE SCALE GENOMIC DNA]</scope>
    <source>
        <strain evidence="2">DSM 45221 / IAM 15411 / JCM 23193 / KCTC 12865</strain>
    </source>
</reference>
<dbReference type="eggNOG" id="COG2319">
    <property type="taxonomic scope" value="Bacteria"/>
</dbReference>
<sequence length="726" mass="80621">MLLGLLSLLSAVLPAYLTAQISWEPSIGYVFPAGGSRGDSFEVYVGGQRMGSIKSADVTGEGVSVEVVKRYPALRNLNGDQRKVINWRIAQREEALTGKAIPGRVRKQYEGLGEEELKIGNRVPHPLFDRIDTMDTGELNSLRRFISGLYKRQFTAAIAETMVLQVTIAENAELGERELRLLGGNGITGPLRFQVSDVQELREKEPNGPGKEAATDSFRLDEAVVWNGQIMPGDVDRFRLNFEAGEQVYFEVLARRLIPYIADAVPGWFQATLSVLDPDGQELAFVDDYRGNPDPILDFTAPRAGEYTVEVRDSIYRGREDFIYRLFVSHERLTANELRQLDVDYDLPELPFMMEAEPNEPNPGQASRALPFNFSGVIAEPGDVDAIAVSGRQGDALVVEVEARKLGSPLDSLVRLITERGEMIAYNDDFMLKRGHVHTGPGLQTHHADSYLETEFPQDGRYFVLVEDAQGRGGADYKYRVRVSQPNPTFEVRCAPSALNFNQTGCAAIHLWVNRKDGFKGPVEVKLAAPQEGVQLYGGLIPAGENSVWAVVRIPKLERHRSMRLELIAEAALNPALGERTVVPTDNRMQAFLWRHLVPTQELRTYERSSYTPLNLNGLASAPTVELARVGTTELRLPIPKPTGKSSYSFRIKDGPDGWELSDTVFEEGELVFNFVAVDGAESAPPQGRFLLEMIIHYPERKDGKKPRPGVGGVLPPILYTLSSDE</sequence>
<dbReference type="Gene3D" id="2.60.120.380">
    <property type="match status" value="2"/>
</dbReference>
<organism evidence="1 2">
    <name type="scientific">Coraliomargarita akajimensis (strain DSM 45221 / IAM 15411 / JCM 23193 / KCTC 12865 / 04OKA010-24)</name>
    <dbReference type="NCBI Taxonomy" id="583355"/>
    <lineage>
        <taxon>Bacteria</taxon>
        <taxon>Pseudomonadati</taxon>
        <taxon>Verrucomicrobiota</taxon>
        <taxon>Opitutia</taxon>
        <taxon>Puniceicoccales</taxon>
        <taxon>Coraliomargaritaceae</taxon>
        <taxon>Coraliomargarita</taxon>
    </lineage>
</organism>
<protein>
    <recommendedName>
        <fullName evidence="3">Peptidase domain protein</fullName>
    </recommendedName>
</protein>
<evidence type="ECO:0008006" key="3">
    <source>
        <dbReference type="Google" id="ProtNLM"/>
    </source>
</evidence>
<dbReference type="HOGENOM" id="CLU_398417_0_0_0"/>
<accession>D5EQW8</accession>
<keyword evidence="2" id="KW-1185">Reference proteome</keyword>
<evidence type="ECO:0000313" key="1">
    <source>
        <dbReference type="EMBL" id="ADE53961.1"/>
    </source>
</evidence>
<proteinExistence type="predicted"/>
<dbReference type="EMBL" id="CP001998">
    <property type="protein sequence ID" value="ADE53961.1"/>
    <property type="molecule type" value="Genomic_DNA"/>
</dbReference>
<name>D5EQW8_CORAD</name>